<evidence type="ECO:0000259" key="5">
    <source>
        <dbReference type="Pfam" id="PF25954"/>
    </source>
</evidence>
<accession>A0A6M0K6M3</accession>
<feature type="chain" id="PRO_5026852752" evidence="4">
    <location>
        <begin position="28"/>
        <end position="389"/>
    </location>
</feature>
<dbReference type="Pfam" id="PF25973">
    <property type="entry name" value="BSH_CzcB"/>
    <property type="match status" value="1"/>
</dbReference>
<dbReference type="Gene3D" id="2.40.50.100">
    <property type="match status" value="1"/>
</dbReference>
<dbReference type="PANTHER" id="PTHR30469:SF15">
    <property type="entry name" value="HLYD FAMILY OF SECRETION PROTEINS"/>
    <property type="match status" value="1"/>
</dbReference>
<evidence type="ECO:0000256" key="1">
    <source>
        <dbReference type="ARBA" id="ARBA00009477"/>
    </source>
</evidence>
<dbReference type="EMBL" id="JAAIJQ010000130">
    <property type="protein sequence ID" value="NEV64971.1"/>
    <property type="molecule type" value="Genomic_DNA"/>
</dbReference>
<evidence type="ECO:0000313" key="9">
    <source>
        <dbReference type="Proteomes" id="UP000483379"/>
    </source>
</evidence>
<comment type="caution">
    <text evidence="8">The sequence shown here is derived from an EMBL/GenBank/DDBJ whole genome shotgun (WGS) entry which is preliminary data.</text>
</comment>
<evidence type="ECO:0000256" key="3">
    <source>
        <dbReference type="SAM" id="MobiDB-lite"/>
    </source>
</evidence>
<dbReference type="PANTHER" id="PTHR30469">
    <property type="entry name" value="MULTIDRUG RESISTANCE PROTEIN MDTA"/>
    <property type="match status" value="1"/>
</dbReference>
<dbReference type="Pfam" id="PF25954">
    <property type="entry name" value="Beta-barrel_RND_2"/>
    <property type="match status" value="1"/>
</dbReference>
<dbReference type="Pfam" id="PF25967">
    <property type="entry name" value="RND-MFP_C"/>
    <property type="match status" value="1"/>
</dbReference>
<evidence type="ECO:0000313" key="8">
    <source>
        <dbReference type="EMBL" id="NEV64971.1"/>
    </source>
</evidence>
<dbReference type="GO" id="GO:0015562">
    <property type="term" value="F:efflux transmembrane transporter activity"/>
    <property type="evidence" value="ECO:0007669"/>
    <property type="project" value="TreeGrafter"/>
</dbReference>
<evidence type="ECO:0000256" key="4">
    <source>
        <dbReference type="SAM" id="SignalP"/>
    </source>
</evidence>
<reference evidence="8 9" key="1">
    <citation type="submission" date="2020-02" db="EMBL/GenBank/DDBJ databases">
        <title>Genome sequences of Thiorhodococcus mannitoliphagus and Thiorhodococcus minor, purple sulfur photosynthetic bacteria in the gammaproteobacterial family, Chromatiaceae.</title>
        <authorList>
            <person name="Aviles F.A."/>
            <person name="Meyer T.E."/>
            <person name="Kyndt J.A."/>
        </authorList>
    </citation>
    <scope>NUCLEOTIDE SEQUENCE [LARGE SCALE GENOMIC DNA]</scope>
    <source>
        <strain evidence="8 9">DSM 11518</strain>
    </source>
</reference>
<name>A0A6M0K6M3_9GAMM</name>
<dbReference type="Gene3D" id="1.10.287.470">
    <property type="entry name" value="Helix hairpin bin"/>
    <property type="match status" value="1"/>
</dbReference>
<dbReference type="AlphaFoldDB" id="A0A6M0K6M3"/>
<sequence length="389" mass="41565">MAIPHRLLIVSALIAAGGASLFGLVAAQEPAAPTAEGTPAPIAEMIPPPASESPRWTTVERRSLGGNTTVGGTVVPLEEITFTAQMPGSVEMIAGNEGDFFKRGTTLAELDESALRAQRQAAIAAITNAQAAVRNAEVQYQREREDPSPKQSGNMMSQMMPMPFFGGDRETGVTRGATLHQYRTQIEQAQGAVVTAQAQLREVDAKLEDVKSVAPFDGYITHKQVNAGDTVQPGQPLLSFADMTHLQVQTDVPTRLSAPLSPGFVTKVKLDDPSQTVVMARVAQVFPMADPTRHTVRVKLDLQEGAPAKAGMYAEVLIPQPQSDMGSAPVIPVSALVYRGGLPMVYVLDDQNRSRLHLLRLGEQYGDTVSVLTGLQGGERILLNPSEAD</sequence>
<comment type="similarity">
    <text evidence="1">Belongs to the membrane fusion protein (MFP) (TC 8.A.1) family.</text>
</comment>
<keyword evidence="2" id="KW-0175">Coiled coil</keyword>
<evidence type="ECO:0000259" key="6">
    <source>
        <dbReference type="Pfam" id="PF25967"/>
    </source>
</evidence>
<feature type="compositionally biased region" description="Low complexity" evidence="3">
    <location>
        <begin position="33"/>
        <end position="45"/>
    </location>
</feature>
<feature type="signal peptide" evidence="4">
    <location>
        <begin position="1"/>
        <end position="27"/>
    </location>
</feature>
<keyword evidence="9" id="KW-1185">Reference proteome</keyword>
<feature type="domain" description="CusB-like beta-barrel" evidence="5">
    <location>
        <begin position="248"/>
        <end position="318"/>
    </location>
</feature>
<feature type="domain" description="Multidrug resistance protein MdtA-like C-terminal permuted SH3" evidence="6">
    <location>
        <begin position="330"/>
        <end position="382"/>
    </location>
</feature>
<dbReference type="SUPFAM" id="SSF111369">
    <property type="entry name" value="HlyD-like secretion proteins"/>
    <property type="match status" value="2"/>
</dbReference>
<dbReference type="GO" id="GO:1990281">
    <property type="term" value="C:efflux pump complex"/>
    <property type="evidence" value="ECO:0007669"/>
    <property type="project" value="TreeGrafter"/>
</dbReference>
<dbReference type="InterPro" id="IPR058792">
    <property type="entry name" value="Beta-barrel_RND_2"/>
</dbReference>
<evidence type="ECO:0000256" key="2">
    <source>
        <dbReference type="SAM" id="Coils"/>
    </source>
</evidence>
<feature type="domain" description="CzcB-like barrel-sandwich hybrid" evidence="7">
    <location>
        <begin position="83"/>
        <end position="242"/>
    </location>
</feature>
<dbReference type="InterPro" id="IPR006143">
    <property type="entry name" value="RND_pump_MFP"/>
</dbReference>
<protein>
    <submittedName>
        <fullName evidence="8">Efflux RND transporter periplasmic adaptor subunit</fullName>
    </submittedName>
</protein>
<dbReference type="Gene3D" id="2.40.420.20">
    <property type="match status" value="1"/>
</dbReference>
<organism evidence="8 9">
    <name type="scientific">Thiorhodococcus minor</name>
    <dbReference type="NCBI Taxonomy" id="57489"/>
    <lineage>
        <taxon>Bacteria</taxon>
        <taxon>Pseudomonadati</taxon>
        <taxon>Pseudomonadota</taxon>
        <taxon>Gammaproteobacteria</taxon>
        <taxon>Chromatiales</taxon>
        <taxon>Chromatiaceae</taxon>
        <taxon>Thiorhodococcus</taxon>
    </lineage>
</organism>
<proteinExistence type="inferred from homology"/>
<gene>
    <name evidence="8" type="ORF">G3446_24440</name>
</gene>
<evidence type="ECO:0000259" key="7">
    <source>
        <dbReference type="Pfam" id="PF25973"/>
    </source>
</evidence>
<dbReference type="Proteomes" id="UP000483379">
    <property type="component" value="Unassembled WGS sequence"/>
</dbReference>
<feature type="coiled-coil region" evidence="2">
    <location>
        <begin position="179"/>
        <end position="206"/>
    </location>
</feature>
<dbReference type="RefSeq" id="WP_164456243.1">
    <property type="nucleotide sequence ID" value="NZ_JAAIJQ010000130.1"/>
</dbReference>
<keyword evidence="4" id="KW-0732">Signal</keyword>
<dbReference type="InterPro" id="IPR058647">
    <property type="entry name" value="BSH_CzcB-like"/>
</dbReference>
<dbReference type="NCBIfam" id="TIGR01730">
    <property type="entry name" value="RND_mfp"/>
    <property type="match status" value="1"/>
</dbReference>
<dbReference type="InterPro" id="IPR058627">
    <property type="entry name" value="MdtA-like_C"/>
</dbReference>
<feature type="region of interest" description="Disordered" evidence="3">
    <location>
        <begin position="33"/>
        <end position="54"/>
    </location>
</feature>
<dbReference type="Gene3D" id="2.40.30.170">
    <property type="match status" value="1"/>
</dbReference>